<feature type="domain" description="AB hydrolase-1" evidence="1">
    <location>
        <begin position="115"/>
        <end position="216"/>
    </location>
</feature>
<dbReference type="InterPro" id="IPR029058">
    <property type="entry name" value="AB_hydrolase_fold"/>
</dbReference>
<dbReference type="InterPro" id="IPR000073">
    <property type="entry name" value="AB_hydrolase_1"/>
</dbReference>
<accession>A0A7W8HFF7</accession>
<evidence type="ECO:0000259" key="1">
    <source>
        <dbReference type="Pfam" id="PF00561"/>
    </source>
</evidence>
<dbReference type="EMBL" id="JACHGB010000002">
    <property type="protein sequence ID" value="MBB5271010.1"/>
    <property type="molecule type" value="Genomic_DNA"/>
</dbReference>
<proteinExistence type="predicted"/>
<gene>
    <name evidence="2" type="ORF">HNQ70_001014</name>
</gene>
<dbReference type="Proteomes" id="UP000532440">
    <property type="component" value="Unassembled WGS sequence"/>
</dbReference>
<dbReference type="PANTHER" id="PTHR37946:SF1">
    <property type="entry name" value="SLL1969 PROTEIN"/>
    <property type="match status" value="1"/>
</dbReference>
<dbReference type="SUPFAM" id="SSF53474">
    <property type="entry name" value="alpha/beta-Hydrolases"/>
    <property type="match status" value="1"/>
</dbReference>
<evidence type="ECO:0000313" key="3">
    <source>
        <dbReference type="Proteomes" id="UP000532440"/>
    </source>
</evidence>
<dbReference type="RefSeq" id="WP_183964898.1">
    <property type="nucleotide sequence ID" value="NZ_BAABEW010000017.1"/>
</dbReference>
<dbReference type="AlphaFoldDB" id="A0A7W8HFF7"/>
<name>A0A7W8HFF7_9BURK</name>
<protein>
    <submittedName>
        <fullName evidence="2">Pimeloyl-ACP methyl ester carboxylesterase</fullName>
    </submittedName>
</protein>
<comment type="caution">
    <text evidence="2">The sequence shown here is derived from an EMBL/GenBank/DDBJ whole genome shotgun (WGS) entry which is preliminary data.</text>
</comment>
<keyword evidence="3" id="KW-1185">Reference proteome</keyword>
<organism evidence="2 3">
    <name type="scientific">Quisquiliibacterium transsilvanicum</name>
    <dbReference type="NCBI Taxonomy" id="1549638"/>
    <lineage>
        <taxon>Bacteria</taxon>
        <taxon>Pseudomonadati</taxon>
        <taxon>Pseudomonadota</taxon>
        <taxon>Betaproteobacteria</taxon>
        <taxon>Burkholderiales</taxon>
        <taxon>Burkholderiaceae</taxon>
        <taxon>Quisquiliibacterium</taxon>
    </lineage>
</organism>
<reference evidence="2 3" key="1">
    <citation type="submission" date="2020-08" db="EMBL/GenBank/DDBJ databases">
        <title>Genomic Encyclopedia of Type Strains, Phase IV (KMG-IV): sequencing the most valuable type-strain genomes for metagenomic binning, comparative biology and taxonomic classification.</title>
        <authorList>
            <person name="Goeker M."/>
        </authorList>
    </citation>
    <scope>NUCLEOTIDE SEQUENCE [LARGE SCALE GENOMIC DNA]</scope>
    <source>
        <strain evidence="2 3">DSM 29781</strain>
    </source>
</reference>
<dbReference type="PANTHER" id="PTHR37946">
    <property type="entry name" value="SLL1969 PROTEIN"/>
    <property type="match status" value="1"/>
</dbReference>
<evidence type="ECO:0000313" key="2">
    <source>
        <dbReference type="EMBL" id="MBB5271010.1"/>
    </source>
</evidence>
<dbReference type="Pfam" id="PF00561">
    <property type="entry name" value="Abhydrolase_1"/>
    <property type="match status" value="1"/>
</dbReference>
<sequence>MQIARILRILVLLELLCAAGLATWLGADAGWSWAAAVPAGLAAPLLVHAGVVGLNFGVASLAGSPTPEAQRLSLAGAASTYFREVADSIRTFQFALPWRHPAPLAGAGPSSSEVPVLLVHGYFCNRQIWRPFAAWLAERGHAVEALDLDPAFCSIDDYVPQLSEAVRRLRERTGAHRVALIGHSMGGLVARAWIRSTGGDLAARVVTIGTPHRGTFHARLGLGEGTRQMRMDSAWLQALDASEDAELRSRFTVLLSHHDNIVAPQSIQTLAGARTIEFSGIGHLSLAYDRRVWAAVDEALAWAD</sequence>
<dbReference type="Gene3D" id="3.40.50.1820">
    <property type="entry name" value="alpha/beta hydrolase"/>
    <property type="match status" value="1"/>
</dbReference>